<dbReference type="FunFam" id="3.40.250.10:FF:000015">
    <property type="entry name" value="Sulfurtransferase"/>
    <property type="match status" value="1"/>
</dbReference>
<dbReference type="AlphaFoldDB" id="A0A2U1SU77"/>
<evidence type="ECO:0000256" key="2">
    <source>
        <dbReference type="ARBA" id="ARBA00022490"/>
    </source>
</evidence>
<dbReference type="PROSITE" id="PS50206">
    <property type="entry name" value="RHODANESE_3"/>
    <property type="match status" value="2"/>
</dbReference>
<dbReference type="Gene3D" id="3.40.250.10">
    <property type="entry name" value="Rhodanese-like domain"/>
    <property type="match status" value="2"/>
</dbReference>
<dbReference type="InterPro" id="IPR001307">
    <property type="entry name" value="Thiosulphate_STrfase_CS"/>
</dbReference>
<evidence type="ECO:0000256" key="4">
    <source>
        <dbReference type="ARBA" id="ARBA00022737"/>
    </source>
</evidence>
<dbReference type="CDD" id="cd01448">
    <property type="entry name" value="TST_Repeat_1"/>
    <property type="match status" value="1"/>
</dbReference>
<comment type="catalytic activity">
    <reaction evidence="5">
        <text>2-oxo-3-sulfanylpropanoate + [thioredoxin]-dithiol = [thioredoxin]-disulfide + hydrogen sulfide + pyruvate + H(+)</text>
        <dbReference type="Rhea" id="RHEA:21740"/>
        <dbReference type="Rhea" id="RHEA-COMP:10698"/>
        <dbReference type="Rhea" id="RHEA-COMP:10700"/>
        <dbReference type="ChEBI" id="CHEBI:15361"/>
        <dbReference type="ChEBI" id="CHEBI:15378"/>
        <dbReference type="ChEBI" id="CHEBI:29919"/>
        <dbReference type="ChEBI" id="CHEBI:29950"/>
        <dbReference type="ChEBI" id="CHEBI:50058"/>
        <dbReference type="ChEBI" id="CHEBI:57678"/>
        <dbReference type="EC" id="2.8.1.2"/>
    </reaction>
    <physiologicalReaction direction="left-to-right" evidence="5">
        <dbReference type="Rhea" id="RHEA:21741"/>
    </physiologicalReaction>
</comment>
<feature type="domain" description="Rhodanese" evidence="7">
    <location>
        <begin position="172"/>
        <end position="285"/>
    </location>
</feature>
<evidence type="ECO:0000256" key="6">
    <source>
        <dbReference type="RuleBase" id="RU000507"/>
    </source>
</evidence>
<dbReference type="OrthoDB" id="9781034at2"/>
<keyword evidence="3 6" id="KW-0808">Transferase</keyword>
<keyword evidence="8" id="KW-0670">Pyruvate</keyword>
<proteinExistence type="predicted"/>
<keyword evidence="2" id="KW-0963">Cytoplasm</keyword>
<dbReference type="InterPro" id="IPR045078">
    <property type="entry name" value="TST/MPST-like"/>
</dbReference>
<evidence type="ECO:0000256" key="5">
    <source>
        <dbReference type="ARBA" id="ARBA00051793"/>
    </source>
</evidence>
<evidence type="ECO:0000256" key="3">
    <source>
        <dbReference type="ARBA" id="ARBA00022679"/>
    </source>
</evidence>
<dbReference type="GO" id="GO:0016784">
    <property type="term" value="F:3-mercaptopyruvate sulfurtransferase activity"/>
    <property type="evidence" value="ECO:0007669"/>
    <property type="project" value="UniProtKB-EC"/>
</dbReference>
<feature type="domain" description="Rhodanese" evidence="7">
    <location>
        <begin position="25"/>
        <end position="142"/>
    </location>
</feature>
<dbReference type="GO" id="GO:0005737">
    <property type="term" value="C:cytoplasm"/>
    <property type="evidence" value="ECO:0007669"/>
    <property type="project" value="UniProtKB-SubCell"/>
</dbReference>
<sequence>MPTAAPNIDQETLFVSTQWLADHLHAPDVVIFDASWHMPAAGRNAHAEYLDAHIPGAVFFDIDAIADHSTDLPHMLPDPVAFSSAVRKLGLGDGMRAIVYDSLGLFSAPRLWWTLRVFGVADVSVLDGGLPAWKAEGRPLEQGETQRKPRHFTARMDHALVADAADVTRALADGSAQVVDVRSAERFAGSVPEPRPGLRSGHMPGALNLPFGNLLAEGRMKPAEALAEAFAKAQIDPDRPVIASCGSGLTASILSLALAASGRRPATVYDGSWSEWGARAELPVVVGPAG</sequence>
<organism evidence="8 9">
    <name type="scientific">Methylosinus sporium</name>
    <dbReference type="NCBI Taxonomy" id="428"/>
    <lineage>
        <taxon>Bacteria</taxon>
        <taxon>Pseudomonadati</taxon>
        <taxon>Pseudomonadota</taxon>
        <taxon>Alphaproteobacteria</taxon>
        <taxon>Hyphomicrobiales</taxon>
        <taxon>Methylocystaceae</taxon>
        <taxon>Methylosinus</taxon>
    </lineage>
</organism>
<dbReference type="SMART" id="SM00450">
    <property type="entry name" value="RHOD"/>
    <property type="match status" value="2"/>
</dbReference>
<dbReference type="Pfam" id="PF00581">
    <property type="entry name" value="Rhodanese"/>
    <property type="match status" value="2"/>
</dbReference>
<dbReference type="SUPFAM" id="SSF52821">
    <property type="entry name" value="Rhodanese/Cell cycle control phosphatase"/>
    <property type="match status" value="2"/>
</dbReference>
<comment type="subcellular location">
    <subcellularLocation>
        <location evidence="1">Cytoplasm</location>
    </subcellularLocation>
</comment>
<accession>A0A2U1SU77</accession>
<dbReference type="NCBIfam" id="NF008557">
    <property type="entry name" value="PRK11493.1"/>
    <property type="match status" value="1"/>
</dbReference>
<keyword evidence="4" id="KW-0677">Repeat</keyword>
<dbReference type="EMBL" id="PUIV01000004">
    <property type="protein sequence ID" value="PWB95158.1"/>
    <property type="molecule type" value="Genomic_DNA"/>
</dbReference>
<evidence type="ECO:0000313" key="8">
    <source>
        <dbReference type="EMBL" id="PWB95158.1"/>
    </source>
</evidence>
<protein>
    <recommendedName>
        <fullName evidence="6">Sulfurtransferase</fullName>
    </recommendedName>
</protein>
<evidence type="ECO:0000259" key="7">
    <source>
        <dbReference type="PROSITE" id="PS50206"/>
    </source>
</evidence>
<dbReference type="PROSITE" id="PS00683">
    <property type="entry name" value="RHODANESE_2"/>
    <property type="match status" value="1"/>
</dbReference>
<dbReference type="InterPro" id="IPR001763">
    <property type="entry name" value="Rhodanese-like_dom"/>
</dbReference>
<dbReference type="GO" id="GO:0004792">
    <property type="term" value="F:thiosulfate-cyanide sulfurtransferase activity"/>
    <property type="evidence" value="ECO:0007669"/>
    <property type="project" value="InterPro"/>
</dbReference>
<keyword evidence="9" id="KW-1185">Reference proteome</keyword>
<evidence type="ECO:0000313" key="9">
    <source>
        <dbReference type="Proteomes" id="UP000245137"/>
    </source>
</evidence>
<dbReference type="PROSITE" id="PS00380">
    <property type="entry name" value="RHODANESE_1"/>
    <property type="match status" value="1"/>
</dbReference>
<dbReference type="FunFam" id="3.40.250.10:FF:000001">
    <property type="entry name" value="Sulfurtransferase"/>
    <property type="match status" value="1"/>
</dbReference>
<dbReference type="InterPro" id="IPR036873">
    <property type="entry name" value="Rhodanese-like_dom_sf"/>
</dbReference>
<evidence type="ECO:0000256" key="1">
    <source>
        <dbReference type="ARBA" id="ARBA00004496"/>
    </source>
</evidence>
<gene>
    <name evidence="8" type="ORF">C5689_04815</name>
</gene>
<dbReference type="Proteomes" id="UP000245137">
    <property type="component" value="Unassembled WGS sequence"/>
</dbReference>
<dbReference type="PANTHER" id="PTHR11364:SF27">
    <property type="entry name" value="SULFURTRANSFERASE"/>
    <property type="match status" value="1"/>
</dbReference>
<dbReference type="RefSeq" id="WP_108916181.1">
    <property type="nucleotide sequence ID" value="NZ_BGJY01000002.1"/>
</dbReference>
<dbReference type="PANTHER" id="PTHR11364">
    <property type="entry name" value="THIOSULFATE SULFERTANSFERASE"/>
    <property type="match status" value="1"/>
</dbReference>
<reference evidence="8 9" key="1">
    <citation type="journal article" date="2018" name="Appl. Microbiol. Biotechnol.">
        <title>Co-cultivation of the strictly anaerobic methanogen Methanosarcina barkeri with aerobic methanotrophs in an oxygen-limited membrane bioreactor.</title>
        <authorList>
            <person name="In 't Zandt M.H."/>
            <person name="van den Bosch T.J.M."/>
            <person name="Rijkers R."/>
            <person name="van Kessel M.A.H.J."/>
            <person name="Jetten M.S.M."/>
            <person name="Welte C.U."/>
        </authorList>
    </citation>
    <scope>NUCLEOTIDE SEQUENCE [LARGE SCALE GENOMIC DNA]</scope>
    <source>
        <strain evidence="8 9">DSM 17706</strain>
    </source>
</reference>
<dbReference type="CDD" id="cd01449">
    <property type="entry name" value="TST_Repeat_2"/>
    <property type="match status" value="1"/>
</dbReference>
<name>A0A2U1SU77_METSR</name>
<comment type="caution">
    <text evidence="8">The sequence shown here is derived from an EMBL/GenBank/DDBJ whole genome shotgun (WGS) entry which is preliminary data.</text>
</comment>